<keyword evidence="4" id="KW-1185">Reference proteome</keyword>
<evidence type="ECO:0000313" key="4">
    <source>
        <dbReference type="Proteomes" id="UP001164929"/>
    </source>
</evidence>
<feature type="region of interest" description="Disordered" evidence="1">
    <location>
        <begin position="1"/>
        <end position="24"/>
    </location>
</feature>
<proteinExistence type="predicted"/>
<dbReference type="Proteomes" id="UP001164929">
    <property type="component" value="Chromosome 1"/>
</dbReference>
<dbReference type="EMBL" id="JAQIZT010000001">
    <property type="protein sequence ID" value="KAJ7010350.1"/>
    <property type="molecule type" value="Genomic_DNA"/>
</dbReference>
<gene>
    <name evidence="2" type="ORF">NC653_000940</name>
    <name evidence="3" type="ORF">NC653_000945</name>
</gene>
<dbReference type="AlphaFoldDB" id="A0AAD6WF10"/>
<organism evidence="3 4">
    <name type="scientific">Populus alba x Populus x berolinensis</name>
    <dbReference type="NCBI Taxonomy" id="444605"/>
    <lineage>
        <taxon>Eukaryota</taxon>
        <taxon>Viridiplantae</taxon>
        <taxon>Streptophyta</taxon>
        <taxon>Embryophyta</taxon>
        <taxon>Tracheophyta</taxon>
        <taxon>Spermatophyta</taxon>
        <taxon>Magnoliopsida</taxon>
        <taxon>eudicotyledons</taxon>
        <taxon>Gunneridae</taxon>
        <taxon>Pentapetalae</taxon>
        <taxon>rosids</taxon>
        <taxon>fabids</taxon>
        <taxon>Malpighiales</taxon>
        <taxon>Salicaceae</taxon>
        <taxon>Saliceae</taxon>
        <taxon>Populus</taxon>
    </lineage>
</organism>
<sequence length="119" mass="13002">MKTSKDIGCGSATKPNIGSGSASHGIKVHQQLDHGQISIVCIGDLSTSVFSPDIVGEKVAEKFTVDAVVRGRDVNHDERLEKEDELEKLNSVEFCRQQDPIALGRADYKHRLGALWTTL</sequence>
<dbReference type="EMBL" id="JAQIZT010000001">
    <property type="protein sequence ID" value="KAJ7010355.1"/>
    <property type="molecule type" value="Genomic_DNA"/>
</dbReference>
<accession>A0AAD6WF10</accession>
<evidence type="ECO:0000256" key="1">
    <source>
        <dbReference type="SAM" id="MobiDB-lite"/>
    </source>
</evidence>
<comment type="caution">
    <text evidence="3">The sequence shown here is derived from an EMBL/GenBank/DDBJ whole genome shotgun (WGS) entry which is preliminary data.</text>
</comment>
<reference evidence="3 4" key="1">
    <citation type="journal article" date="2023" name="Mol. Ecol. Resour.">
        <title>Chromosome-level genome assembly of a triploid poplar Populus alba 'Berolinensis'.</title>
        <authorList>
            <person name="Chen S."/>
            <person name="Yu Y."/>
            <person name="Wang X."/>
            <person name="Wang S."/>
            <person name="Zhang T."/>
            <person name="Zhou Y."/>
            <person name="He R."/>
            <person name="Meng N."/>
            <person name="Wang Y."/>
            <person name="Liu W."/>
            <person name="Liu Z."/>
            <person name="Liu J."/>
            <person name="Guo Q."/>
            <person name="Huang H."/>
            <person name="Sederoff R.R."/>
            <person name="Wang G."/>
            <person name="Qu G."/>
            <person name="Chen S."/>
        </authorList>
    </citation>
    <scope>NUCLEOTIDE SEQUENCE [LARGE SCALE GENOMIC DNA]</scope>
    <source>
        <strain evidence="3">SC-2020</strain>
    </source>
</reference>
<evidence type="ECO:0000313" key="3">
    <source>
        <dbReference type="EMBL" id="KAJ7010355.1"/>
    </source>
</evidence>
<protein>
    <submittedName>
        <fullName evidence="3">Uncharacterized protein</fullName>
    </submittedName>
</protein>
<feature type="compositionally biased region" description="Polar residues" evidence="1">
    <location>
        <begin position="13"/>
        <end position="22"/>
    </location>
</feature>
<evidence type="ECO:0000313" key="2">
    <source>
        <dbReference type="EMBL" id="KAJ7010350.1"/>
    </source>
</evidence>
<name>A0AAD6WF10_9ROSI</name>